<feature type="compositionally biased region" description="Basic and acidic residues" evidence="1">
    <location>
        <begin position="1844"/>
        <end position="1870"/>
    </location>
</feature>
<dbReference type="GeneID" id="20716898"/>
<feature type="region of interest" description="Disordered" evidence="1">
    <location>
        <begin position="1751"/>
        <end position="1932"/>
    </location>
</feature>
<dbReference type="Proteomes" id="UP000003786">
    <property type="component" value="Chromosome 4"/>
</dbReference>
<feature type="compositionally biased region" description="Polar residues" evidence="1">
    <location>
        <begin position="1567"/>
        <end position="1580"/>
    </location>
</feature>
<dbReference type="Pfam" id="PF04385">
    <property type="entry name" value="FAINT"/>
    <property type="match status" value="1"/>
</dbReference>
<feature type="compositionally biased region" description="Polar residues" evidence="1">
    <location>
        <begin position="1804"/>
        <end position="1843"/>
    </location>
</feature>
<dbReference type="KEGG" id="tot:TOT_040000863"/>
<feature type="compositionally biased region" description="Low complexity" evidence="1">
    <location>
        <begin position="2109"/>
        <end position="2118"/>
    </location>
</feature>
<feature type="compositionally biased region" description="Basic and acidic residues" evidence="1">
    <location>
        <begin position="1460"/>
        <end position="1469"/>
    </location>
</feature>
<feature type="region of interest" description="Disordered" evidence="1">
    <location>
        <begin position="220"/>
        <end position="251"/>
    </location>
</feature>
<feature type="compositionally biased region" description="Basic and acidic residues" evidence="1">
    <location>
        <begin position="1877"/>
        <end position="1914"/>
    </location>
</feature>
<evidence type="ECO:0000256" key="1">
    <source>
        <dbReference type="SAM" id="MobiDB-lite"/>
    </source>
</evidence>
<feature type="region of interest" description="Disordered" evidence="1">
    <location>
        <begin position="1417"/>
        <end position="1484"/>
    </location>
</feature>
<dbReference type="VEuPathDB" id="PiroplasmaDB:TOT_040000863"/>
<organism evidence="3 4">
    <name type="scientific">Theileria orientalis strain Shintoku</name>
    <dbReference type="NCBI Taxonomy" id="869250"/>
    <lineage>
        <taxon>Eukaryota</taxon>
        <taxon>Sar</taxon>
        <taxon>Alveolata</taxon>
        <taxon>Apicomplexa</taxon>
        <taxon>Aconoidasida</taxon>
        <taxon>Piroplasmida</taxon>
        <taxon>Theileriidae</taxon>
        <taxon>Theileria</taxon>
    </lineage>
</organism>
<feature type="chain" id="PRO_5003794754" evidence="2">
    <location>
        <begin position="26"/>
        <end position="2447"/>
    </location>
</feature>
<accession>J7M4T2</accession>
<dbReference type="eggNOG" id="ENOG502SG3X">
    <property type="taxonomic scope" value="Eukaryota"/>
</dbReference>
<feature type="compositionally biased region" description="Basic and acidic residues" evidence="1">
    <location>
        <begin position="763"/>
        <end position="786"/>
    </location>
</feature>
<proteinExistence type="predicted"/>
<gene>
    <name evidence="3" type="ORF">TOT_040000863</name>
</gene>
<feature type="compositionally biased region" description="Acidic residues" evidence="1">
    <location>
        <begin position="1434"/>
        <end position="1443"/>
    </location>
</feature>
<keyword evidence="2" id="KW-0732">Signal</keyword>
<feature type="region of interest" description="Disordered" evidence="1">
    <location>
        <begin position="1554"/>
        <end position="1580"/>
    </location>
</feature>
<dbReference type="InterPro" id="IPR007480">
    <property type="entry name" value="DUF529"/>
</dbReference>
<dbReference type="OMA" id="KHMENDE"/>
<feature type="compositionally biased region" description="Basic and acidic residues" evidence="1">
    <location>
        <begin position="1417"/>
        <end position="1433"/>
    </location>
</feature>
<dbReference type="STRING" id="869250.J7M4T2"/>
<dbReference type="EMBL" id="AP011949">
    <property type="protein sequence ID" value="BAM42495.1"/>
    <property type="molecule type" value="Genomic_DNA"/>
</dbReference>
<keyword evidence="4" id="KW-1185">Reference proteome</keyword>
<name>J7M4T2_THEOR</name>
<evidence type="ECO:0000313" key="4">
    <source>
        <dbReference type="Proteomes" id="UP000003786"/>
    </source>
</evidence>
<sequence>MNNNSIYRCTILSLVLISRLKSVISDPYGSTQPGYPEGGFVDPNTQYYGYDQGYGGQYDPGYAYGYDQGYAGYGYGYDQSYSQPSEQAYPQQYDQAYGQLYDEAFGQSFDQAYGQSYDQAYTQGYDPSYSQFMGQGYGQQFPDPYSHQYSQSPDYFQDQGFQDFDVVDKHHYTRQHKGQAFVPAFTRGPKPTHKSQYQPEFPEEDFTSGIFDHVSIQDPYDTRSERSFTKLKSTSSSHHKQPSEHKKQPGNFRTILLDISRKKSTNSVIYDYDDKSRTHTFSAAEGVLFEGAIDENAEQVWVSEPNRYADKLTVLEKSPGVFEIKAFVPVEGTSSSDMEMEKPHLPAHRVLDKKTGRSAEQPKFQSQVVRHHDPYQEYEMAHRHRDTEHRTRRTIDIDLLNRWSTDQVHYHFNKRYFIHSFKPKAGLRIRKITKGDRVKYVHQSGPLPDEVIIIVLPDNSEVMRVLFPSAEDVASDQEYVMAPASPNLVDIDIKRFENSRGVKYTYDKNYDIHRFTCEPNHLIKKVLKQGVAVRQFPDNECPDRVLIFKIPGKGSTLRVLYPGQDEGIDGILRVLKPREPEKVEEVKPTLITVNVKDLQSTSKIEFREEPDGTRVFVCKSGYLINRIVADQAVLEAFSSNFPNKVTVSLDQYGKRVVDFSTPFKPEYITLDIRAKKDTSQFKFEMDAKGRYVYYANRPYLFYEVRKDNDLLWYSRDGRYPEKVYIIPVEGSKPILRVFYPKDMTFPKLTKIEGYRPDLYKAHEFEEPPEPPEPHETKPAKRQEPQKPMKTFEPTKVEPTTKTTKQVQDDVKSTKSTQQLPVIKVDGKIQIVDGKGRETNDKLHAAPLNLSHRKNTDSYAYYATEKLGTYKANVGYGFNLVNEKENHKIWDTTVPEEYAVEVYADGIGMFAHMSNVTLYLANKQYIHYHKHEGKTWITIPPILELDIHHKASTLQSYMFSANYNFLFNKVIDKGKVIWDSQGLRECVTVTVKEDGQTGMEVTVHLPDGVVSFRKDKTTDQWVDLDAQDGSGQKAAMTMNAMTDLEIMRAFDVGKITIITVDPNDVTKHMENDENAYDKKVDGEDHSFEFHRNNKCTEVKYDGKMFWNYDEKKHALIYPKCVKFEKKSLLIAVDFGVIALMYKFNGQVMSFSYAKKPEPIEVDMSKSEIVGQPSTTATVRSLEKDAISKEIENDIVTYTTKDQYAMNPVKYKAQVLDPKYSFIEAIGRCVKRTYENKHPVTLNIRDLFTEEEIECDDIAKKITTYTAKGNFVFKKINVNSSKIWETSSPGEYGIIVEYDKEDKNIKIYKLNGTTERHTFQVAPAEIGNLFTLNILRKITTAKYRYSRNNGSDVFTCFESFLIFRVKRGDDVLFTFEDKVYPYQVVVGPKKNGERKIECHFSLKPNNVLMIKSKTIVDNKQEQDKQSVEEEALSSKEEDEEEDGYELSEPVFQDQEEEEYKEEEVNKPREINLQDSSSDDEDSPECFDTKGLKLMGLNLSGKEAELDLSRFTLKQHVINKDILVFDFKRNVQCVRIKHKDIDVWFLDTSPLTNHDLDDDSDDVGSEISDTVESNGKRSTGTQTKRSLDDSWIHKYPVSVAYNTNELVIWIVFWTTYLEFMCLDGTWYQKVGTPSYLDTVDKKGLEIFTLTDYGNIRQNDELKFTVTESGIQTSTLVFAFREGSKCLLVKHMGKKLWSRRDDVTPLLNYEREYPSKIVYHVQAKTIFILFTNSYLGYVFMQKKWELKVNKPKAENYKQVNGPTDSPRPEPAESAETQDTEADQSTTVSADETTDDGNISKVEDCGSVEPTTYEASGSVQLRSEDNTQAEATESQETDSNASNENGSSDIKDNDTKENGEGELKENEENELKNNEQEPSGSGHRDQSKTHENESKENEQSACEDNERTVNEENVSKENEEIASEENESTPNEENQQKDIEDDTSDMMFGSIEACAQPQRTKKVVKSAGGNGEEAMPTATAQMTESIEDSNTRLSTHLWTHVDKVSDHRKLSIFWNNQMESMYYTVLDGNNGSNLTILDINDRVSTKKVEYEYDEDNDIHIYSAKDPYILDTVKKGNNVIWSHEEGPYPDTVLIFKDENNQPVVRVVFPSDVSSQRSTSVSKQTESTVPRSQRERDQIVDPIKKLILLNLKNTASTQLIHYEYDQEADTHTFTSAYPYLFGLIKKGNTVIWEPEKDNYPDTVLIFPDSPGNYTMRMLFPDKLPSTPRPLFTPEGHDLHREPSLIPKSSHERPEISNEPLPVELNIDYRWSHPKFDYSQSDNVGTYRSRQGYAFSRVTSDDKFLFFKSHSLLWQGLAYTEYARKVNLVKYEFDEMFEITLYLLSGFKKKFVKHKDLPWTAIDLSQTNPVVISVRSVYDTYSYTNTYSGKVRTLEPKPHFSFSGVRDGTDVIWHTLDPEQYSNKINVIGNKFIIHLKNGKEKVYELIDEVWTEKI</sequence>
<evidence type="ECO:0000313" key="3">
    <source>
        <dbReference type="EMBL" id="BAM42495.1"/>
    </source>
</evidence>
<protein>
    <submittedName>
        <fullName evidence="3">Uncharacterized protein</fullName>
    </submittedName>
</protein>
<feature type="region of interest" description="Disordered" evidence="1">
    <location>
        <begin position="2109"/>
        <end position="2128"/>
    </location>
</feature>
<feature type="region of interest" description="Disordered" evidence="1">
    <location>
        <begin position="763"/>
        <end position="812"/>
    </location>
</feature>
<feature type="signal peptide" evidence="2">
    <location>
        <begin position="1"/>
        <end position="25"/>
    </location>
</feature>
<dbReference type="RefSeq" id="XP_009692796.1">
    <property type="nucleotide sequence ID" value="XM_009694501.1"/>
</dbReference>
<feature type="compositionally biased region" description="Low complexity" evidence="1">
    <location>
        <begin position="790"/>
        <end position="805"/>
    </location>
</feature>
<dbReference type="OrthoDB" id="10440688at2759"/>
<evidence type="ECO:0000256" key="2">
    <source>
        <dbReference type="SAM" id="SignalP"/>
    </source>
</evidence>
<reference evidence="3 4" key="1">
    <citation type="journal article" date="2012" name="MBio">
        <title>Comparative genome analysis of three eukaryotic parasites with differing abilities to transform leukocytes reveals key mediators of Theileria-induced leukocyte transformation.</title>
        <authorList>
            <person name="Hayashida K."/>
            <person name="Hara Y."/>
            <person name="Abe T."/>
            <person name="Yamasaki C."/>
            <person name="Toyoda A."/>
            <person name="Kosuge T."/>
            <person name="Suzuki Y."/>
            <person name="Sato Y."/>
            <person name="Kawashima S."/>
            <person name="Katayama T."/>
            <person name="Wakaguri H."/>
            <person name="Inoue N."/>
            <person name="Homma K."/>
            <person name="Tada-Umezaki M."/>
            <person name="Yagi Y."/>
            <person name="Fujii Y."/>
            <person name="Habara T."/>
            <person name="Kanehisa M."/>
            <person name="Watanabe H."/>
            <person name="Ito K."/>
            <person name="Gojobori T."/>
            <person name="Sugawara H."/>
            <person name="Imanishi T."/>
            <person name="Weir W."/>
            <person name="Gardner M."/>
            <person name="Pain A."/>
            <person name="Shiels B."/>
            <person name="Hattori M."/>
            <person name="Nene V."/>
            <person name="Sugimoto C."/>
        </authorList>
    </citation>
    <scope>NUCLEOTIDE SEQUENCE [LARGE SCALE GENOMIC DNA]</scope>
    <source>
        <strain evidence="3 4">Shintoku</strain>
    </source>
</reference>